<feature type="compositionally biased region" description="Polar residues" evidence="1">
    <location>
        <begin position="230"/>
        <end position="239"/>
    </location>
</feature>
<dbReference type="InterPro" id="IPR004332">
    <property type="entry name" value="Transposase_MuDR"/>
</dbReference>
<dbReference type="SUPFAM" id="SSF57756">
    <property type="entry name" value="Retrovirus zinc finger-like domains"/>
    <property type="match status" value="1"/>
</dbReference>
<feature type="domain" description="Transposase MuDR plant" evidence="2">
    <location>
        <begin position="146"/>
        <end position="209"/>
    </location>
</feature>
<feature type="region of interest" description="Disordered" evidence="1">
    <location>
        <begin position="298"/>
        <end position="342"/>
    </location>
</feature>
<feature type="region of interest" description="Disordered" evidence="1">
    <location>
        <begin position="355"/>
        <end position="380"/>
    </location>
</feature>
<protein>
    <recommendedName>
        <fullName evidence="2">Transposase MuDR plant domain-containing protein</fullName>
    </recommendedName>
</protein>
<sequence>MDDTIYKKQVNSANGQKYVEGRQFTQLLDADKIALIDLWEDIGPWSKTNDGIEELTVHDELYGEEEERHLDNNKEDDSELEEHSELEDGDCDGVFDEHTVEENEDQQKQDPLEEVGEQHSGSYSDREVLSDACEGEFIEIDNEKPKMIVGSRFPSVFHFRDALKQHCIINKFAVKYIKNDLLRVTAKCKVEKCTWRIHSSVLQDGVTFENLSRLGLIKLGVTNCGVGGHNQTQDYGENESSSKLRERMEGEAGSKGIQTVRPRGRPKRNRIRDPNEKNKRRHMCTRCKEYGHHISTCKNPISNDSQGSGTVGRGSARGRGRGHGRGRGSLSVVATSRRGRSLRVRPSRRGIYKATRERPKIPTNRGGKAIQGPWDISETE</sequence>
<reference evidence="3" key="2">
    <citation type="submission" date="2023-06" db="EMBL/GenBank/DDBJ databases">
        <authorList>
            <person name="Ma L."/>
            <person name="Liu K.-W."/>
            <person name="Li Z."/>
            <person name="Hsiao Y.-Y."/>
            <person name="Qi Y."/>
            <person name="Fu T."/>
            <person name="Tang G."/>
            <person name="Zhang D."/>
            <person name="Sun W.-H."/>
            <person name="Liu D.-K."/>
            <person name="Li Y."/>
            <person name="Chen G.-Z."/>
            <person name="Liu X.-D."/>
            <person name="Liao X.-Y."/>
            <person name="Jiang Y.-T."/>
            <person name="Yu X."/>
            <person name="Hao Y."/>
            <person name="Huang J."/>
            <person name="Zhao X.-W."/>
            <person name="Ke S."/>
            <person name="Chen Y.-Y."/>
            <person name="Wu W.-L."/>
            <person name="Hsu J.-L."/>
            <person name="Lin Y.-F."/>
            <person name="Huang M.-D."/>
            <person name="Li C.-Y."/>
            <person name="Huang L."/>
            <person name="Wang Z.-W."/>
            <person name="Zhao X."/>
            <person name="Zhong W.-Y."/>
            <person name="Peng D.-H."/>
            <person name="Ahmad S."/>
            <person name="Lan S."/>
            <person name="Zhang J.-S."/>
            <person name="Tsai W.-C."/>
            <person name="Van De Peer Y."/>
            <person name="Liu Z.-J."/>
        </authorList>
    </citation>
    <scope>NUCLEOTIDE SEQUENCE</scope>
    <source>
        <strain evidence="3">CP</strain>
        <tissue evidence="3">Leaves</tissue>
    </source>
</reference>
<dbReference type="Proteomes" id="UP001180020">
    <property type="component" value="Unassembled WGS sequence"/>
</dbReference>
<dbReference type="GO" id="GO:0008270">
    <property type="term" value="F:zinc ion binding"/>
    <property type="evidence" value="ECO:0007669"/>
    <property type="project" value="InterPro"/>
</dbReference>
<dbReference type="InterPro" id="IPR036875">
    <property type="entry name" value="Znf_CCHC_sf"/>
</dbReference>
<feature type="compositionally biased region" description="Acidic residues" evidence="1">
    <location>
        <begin position="76"/>
        <end position="94"/>
    </location>
</feature>
<dbReference type="Pfam" id="PF03108">
    <property type="entry name" value="DBD_Tnp_Mut"/>
    <property type="match status" value="1"/>
</dbReference>
<feature type="compositionally biased region" description="Basic residues" evidence="1">
    <location>
        <begin position="316"/>
        <end position="326"/>
    </location>
</feature>
<dbReference type="AlphaFoldDB" id="A0AAV9EEN6"/>
<keyword evidence="4" id="KW-1185">Reference proteome</keyword>
<name>A0AAV9EEN6_ACOCL</name>
<feature type="region of interest" description="Disordered" evidence="1">
    <location>
        <begin position="65"/>
        <end position="127"/>
    </location>
</feature>
<feature type="compositionally biased region" description="Basic and acidic residues" evidence="1">
    <location>
        <begin position="95"/>
        <end position="111"/>
    </location>
</feature>
<evidence type="ECO:0000259" key="2">
    <source>
        <dbReference type="Pfam" id="PF03108"/>
    </source>
</evidence>
<evidence type="ECO:0000313" key="4">
    <source>
        <dbReference type="Proteomes" id="UP001180020"/>
    </source>
</evidence>
<feature type="compositionally biased region" description="Basic and acidic residues" evidence="1">
    <location>
        <begin position="240"/>
        <end position="252"/>
    </location>
</feature>
<feature type="compositionally biased region" description="Basic and acidic residues" evidence="1">
    <location>
        <begin position="65"/>
        <end position="75"/>
    </location>
</feature>
<evidence type="ECO:0000256" key="1">
    <source>
        <dbReference type="SAM" id="MobiDB-lite"/>
    </source>
</evidence>
<proteinExistence type="predicted"/>
<dbReference type="EMBL" id="JAUJYO010000007">
    <property type="protein sequence ID" value="KAK1311951.1"/>
    <property type="molecule type" value="Genomic_DNA"/>
</dbReference>
<evidence type="ECO:0000313" key="3">
    <source>
        <dbReference type="EMBL" id="KAK1311951.1"/>
    </source>
</evidence>
<accession>A0AAV9EEN6</accession>
<comment type="caution">
    <text evidence="3">The sequence shown here is derived from an EMBL/GenBank/DDBJ whole genome shotgun (WGS) entry which is preliminary data.</text>
</comment>
<organism evidence="3 4">
    <name type="scientific">Acorus calamus</name>
    <name type="common">Sweet flag</name>
    <dbReference type="NCBI Taxonomy" id="4465"/>
    <lineage>
        <taxon>Eukaryota</taxon>
        <taxon>Viridiplantae</taxon>
        <taxon>Streptophyta</taxon>
        <taxon>Embryophyta</taxon>
        <taxon>Tracheophyta</taxon>
        <taxon>Spermatophyta</taxon>
        <taxon>Magnoliopsida</taxon>
        <taxon>Liliopsida</taxon>
        <taxon>Acoraceae</taxon>
        <taxon>Acorus</taxon>
    </lineage>
</organism>
<reference evidence="3" key="1">
    <citation type="journal article" date="2023" name="Nat. Commun.">
        <title>Diploid and tetraploid genomes of Acorus and the evolution of monocots.</title>
        <authorList>
            <person name="Ma L."/>
            <person name="Liu K.W."/>
            <person name="Li Z."/>
            <person name="Hsiao Y.Y."/>
            <person name="Qi Y."/>
            <person name="Fu T."/>
            <person name="Tang G.D."/>
            <person name="Zhang D."/>
            <person name="Sun W.H."/>
            <person name="Liu D.K."/>
            <person name="Li Y."/>
            <person name="Chen G.Z."/>
            <person name="Liu X.D."/>
            <person name="Liao X.Y."/>
            <person name="Jiang Y.T."/>
            <person name="Yu X."/>
            <person name="Hao Y."/>
            <person name="Huang J."/>
            <person name="Zhao X.W."/>
            <person name="Ke S."/>
            <person name="Chen Y.Y."/>
            <person name="Wu W.L."/>
            <person name="Hsu J.L."/>
            <person name="Lin Y.F."/>
            <person name="Huang M.D."/>
            <person name="Li C.Y."/>
            <person name="Huang L."/>
            <person name="Wang Z.W."/>
            <person name="Zhao X."/>
            <person name="Zhong W.Y."/>
            <person name="Peng D.H."/>
            <person name="Ahmad S."/>
            <person name="Lan S."/>
            <person name="Zhang J.S."/>
            <person name="Tsai W.C."/>
            <person name="Van de Peer Y."/>
            <person name="Liu Z.J."/>
        </authorList>
    </citation>
    <scope>NUCLEOTIDE SEQUENCE</scope>
    <source>
        <strain evidence="3">CP</strain>
    </source>
</reference>
<gene>
    <name evidence="3" type="ORF">QJS10_CPA07g00558</name>
</gene>
<feature type="region of interest" description="Disordered" evidence="1">
    <location>
        <begin position="230"/>
        <end position="283"/>
    </location>
</feature>
<dbReference type="GO" id="GO:0003676">
    <property type="term" value="F:nucleic acid binding"/>
    <property type="evidence" value="ECO:0007669"/>
    <property type="project" value="InterPro"/>
</dbReference>